<protein>
    <submittedName>
        <fullName evidence="1">Uncharacterized protein</fullName>
    </submittedName>
</protein>
<organism evidence="1 2">
    <name type="scientific">Novipirellula herctigrandis</name>
    <dbReference type="NCBI Taxonomy" id="2527986"/>
    <lineage>
        <taxon>Bacteria</taxon>
        <taxon>Pseudomonadati</taxon>
        <taxon>Planctomycetota</taxon>
        <taxon>Planctomycetia</taxon>
        <taxon>Pirellulales</taxon>
        <taxon>Pirellulaceae</taxon>
        <taxon>Novipirellula</taxon>
    </lineage>
</organism>
<evidence type="ECO:0000313" key="2">
    <source>
        <dbReference type="Proteomes" id="UP000315010"/>
    </source>
</evidence>
<sequence>MLDFSALDAFSRRDIFKGAVAAGLIPFGPDGTDTRLPDDPLAKVREKRFPTLVAIIRAQIDSLWCGHQGDDACQVAREVLIDTDHLPTRL</sequence>
<accession>A0A5C5Z744</accession>
<reference evidence="1 2" key="1">
    <citation type="submission" date="2019-02" db="EMBL/GenBank/DDBJ databases">
        <title>Deep-cultivation of Planctomycetes and their phenomic and genomic characterization uncovers novel biology.</title>
        <authorList>
            <person name="Wiegand S."/>
            <person name="Jogler M."/>
            <person name="Boedeker C."/>
            <person name="Pinto D."/>
            <person name="Vollmers J."/>
            <person name="Rivas-Marin E."/>
            <person name="Kohn T."/>
            <person name="Peeters S.H."/>
            <person name="Heuer A."/>
            <person name="Rast P."/>
            <person name="Oberbeckmann S."/>
            <person name="Bunk B."/>
            <person name="Jeske O."/>
            <person name="Meyerdierks A."/>
            <person name="Storesund J.E."/>
            <person name="Kallscheuer N."/>
            <person name="Luecker S."/>
            <person name="Lage O.M."/>
            <person name="Pohl T."/>
            <person name="Merkel B.J."/>
            <person name="Hornburger P."/>
            <person name="Mueller R.-W."/>
            <person name="Bruemmer F."/>
            <person name="Labrenz M."/>
            <person name="Spormann A.M."/>
            <person name="Op Den Camp H."/>
            <person name="Overmann J."/>
            <person name="Amann R."/>
            <person name="Jetten M.S.M."/>
            <person name="Mascher T."/>
            <person name="Medema M.H."/>
            <person name="Devos D.P."/>
            <person name="Kaster A.-K."/>
            <person name="Ovreas L."/>
            <person name="Rohde M."/>
            <person name="Galperin M.Y."/>
            <person name="Jogler C."/>
        </authorList>
    </citation>
    <scope>NUCLEOTIDE SEQUENCE [LARGE SCALE GENOMIC DNA]</scope>
    <source>
        <strain evidence="1 2">CA13</strain>
    </source>
</reference>
<dbReference type="EMBL" id="SJPJ01000001">
    <property type="protein sequence ID" value="TWT82887.1"/>
    <property type="molecule type" value="Genomic_DNA"/>
</dbReference>
<proteinExistence type="predicted"/>
<gene>
    <name evidence="1" type="ORF">CA13_43500</name>
</gene>
<dbReference type="RefSeq" id="WP_146399680.1">
    <property type="nucleotide sequence ID" value="NZ_SJPJ01000001.1"/>
</dbReference>
<dbReference type="AlphaFoldDB" id="A0A5C5Z744"/>
<dbReference type="OrthoDB" id="220892at2"/>
<keyword evidence="2" id="KW-1185">Reference proteome</keyword>
<evidence type="ECO:0000313" key="1">
    <source>
        <dbReference type="EMBL" id="TWT82887.1"/>
    </source>
</evidence>
<comment type="caution">
    <text evidence="1">The sequence shown here is derived from an EMBL/GenBank/DDBJ whole genome shotgun (WGS) entry which is preliminary data.</text>
</comment>
<dbReference type="Proteomes" id="UP000315010">
    <property type="component" value="Unassembled WGS sequence"/>
</dbReference>
<name>A0A5C5Z744_9BACT</name>